<dbReference type="SUPFAM" id="SSF57414">
    <property type="entry name" value="Hairpin loop containing domain-like"/>
    <property type="match status" value="1"/>
</dbReference>
<dbReference type="CDD" id="cd01099">
    <property type="entry name" value="PAN_AP_HGF"/>
    <property type="match status" value="1"/>
</dbReference>
<dbReference type="Pfam" id="PF00089">
    <property type="entry name" value="Trypsin"/>
    <property type="match status" value="1"/>
</dbReference>
<dbReference type="InterPro" id="IPR001314">
    <property type="entry name" value="Peptidase_S1A"/>
</dbReference>
<evidence type="ECO:0000256" key="5">
    <source>
        <dbReference type="ARBA" id="ARBA00022729"/>
    </source>
</evidence>
<feature type="disulfide bond" evidence="10">
    <location>
        <begin position="237"/>
        <end position="260"/>
    </location>
</feature>
<comment type="caution">
    <text evidence="10">Lacks conserved residue(s) required for the propagation of feature annotation.</text>
</comment>
<evidence type="ECO:0000259" key="12">
    <source>
        <dbReference type="PROSITE" id="PS50070"/>
    </source>
</evidence>
<comment type="similarity">
    <text evidence="9">Belongs to the peptidase S1 family. Plasminogen subfamily.</text>
</comment>
<dbReference type="InterPro" id="IPR001254">
    <property type="entry name" value="Trypsin_dom"/>
</dbReference>
<organism evidence="15 16">
    <name type="scientific">Pelobates cultripes</name>
    <name type="common">Western spadefoot toad</name>
    <dbReference type="NCBI Taxonomy" id="61616"/>
    <lineage>
        <taxon>Eukaryota</taxon>
        <taxon>Metazoa</taxon>
        <taxon>Chordata</taxon>
        <taxon>Craniata</taxon>
        <taxon>Vertebrata</taxon>
        <taxon>Euteleostomi</taxon>
        <taxon>Amphibia</taxon>
        <taxon>Batrachia</taxon>
        <taxon>Anura</taxon>
        <taxon>Pelobatoidea</taxon>
        <taxon>Pelobatidae</taxon>
        <taxon>Pelobates</taxon>
    </lineage>
</organism>
<dbReference type="Gene3D" id="2.40.10.10">
    <property type="entry name" value="Trypsin-like serine proteases"/>
    <property type="match status" value="2"/>
</dbReference>
<comment type="similarity">
    <text evidence="8">Belongs to the peptidase S1 family. CLIP subfamily.</text>
</comment>
<feature type="chain" id="PRO_5042119270" evidence="11">
    <location>
        <begin position="20"/>
        <end position="703"/>
    </location>
</feature>
<keyword evidence="2" id="KW-0964">Secreted</keyword>
<dbReference type="FunFam" id="2.40.20.10:FF:000004">
    <property type="entry name" value="Hepatocyte growth factor"/>
    <property type="match status" value="1"/>
</dbReference>
<evidence type="ECO:0000256" key="1">
    <source>
        <dbReference type="ARBA" id="ARBA00004613"/>
    </source>
</evidence>
<dbReference type="PRINTS" id="PR00722">
    <property type="entry name" value="CHYMOTRYPSIN"/>
</dbReference>
<dbReference type="PRINTS" id="PR00018">
    <property type="entry name" value="KRINGLE"/>
</dbReference>
<dbReference type="InterPro" id="IPR024174">
    <property type="entry name" value="HGF/MST1"/>
</dbReference>
<dbReference type="GO" id="GO:0005615">
    <property type="term" value="C:extracellular space"/>
    <property type="evidence" value="ECO:0007669"/>
    <property type="project" value="TreeGrafter"/>
</dbReference>
<dbReference type="PROSITE" id="PS50240">
    <property type="entry name" value="TRYPSIN_DOM"/>
    <property type="match status" value="1"/>
</dbReference>
<proteinExistence type="inferred from homology"/>
<keyword evidence="3 9" id="KW-0721">Serine protease homolog</keyword>
<dbReference type="FunFam" id="2.40.20.10:FF:000009">
    <property type="entry name" value="Hepatocyte growth factor-like 1"/>
    <property type="match status" value="1"/>
</dbReference>
<feature type="disulfide bond" evidence="10">
    <location>
        <begin position="301"/>
        <end position="340"/>
    </location>
</feature>
<dbReference type="GO" id="GO:0046425">
    <property type="term" value="P:regulation of receptor signaling pathway via JAK-STAT"/>
    <property type="evidence" value="ECO:0007669"/>
    <property type="project" value="TreeGrafter"/>
</dbReference>
<evidence type="ECO:0000259" key="13">
    <source>
        <dbReference type="PROSITE" id="PS50240"/>
    </source>
</evidence>
<dbReference type="SMART" id="SM00020">
    <property type="entry name" value="Tryp_SPc"/>
    <property type="match status" value="1"/>
</dbReference>
<dbReference type="InterPro" id="IPR038178">
    <property type="entry name" value="Kringle_sf"/>
</dbReference>
<evidence type="ECO:0000256" key="9">
    <source>
        <dbReference type="PIRNR" id="PIRNR001152"/>
    </source>
</evidence>
<keyword evidence="16" id="KW-1185">Reference proteome</keyword>
<dbReference type="Proteomes" id="UP001295444">
    <property type="component" value="Chromosome 08"/>
</dbReference>
<dbReference type="InterPro" id="IPR009003">
    <property type="entry name" value="Peptidase_S1_PA"/>
</dbReference>
<evidence type="ECO:0000256" key="11">
    <source>
        <dbReference type="SAM" id="SignalP"/>
    </source>
</evidence>
<dbReference type="SUPFAM" id="SSF57440">
    <property type="entry name" value="Kringle-like"/>
    <property type="match status" value="4"/>
</dbReference>
<dbReference type="PANTHER" id="PTHR24261">
    <property type="entry name" value="PLASMINOGEN-RELATED"/>
    <property type="match status" value="1"/>
</dbReference>
<dbReference type="PROSITE" id="PS50948">
    <property type="entry name" value="PAN"/>
    <property type="match status" value="1"/>
</dbReference>
<dbReference type="GO" id="GO:0030971">
    <property type="term" value="F:receptor tyrosine kinase binding"/>
    <property type="evidence" value="ECO:0007669"/>
    <property type="project" value="TreeGrafter"/>
</dbReference>
<dbReference type="Gene3D" id="2.40.20.10">
    <property type="entry name" value="Plasminogen Kringle 4"/>
    <property type="match status" value="4"/>
</dbReference>
<gene>
    <name evidence="15" type="ORF">PECUL_23A010890</name>
</gene>
<dbReference type="Gene3D" id="3.50.4.10">
    <property type="entry name" value="Hepatocyte Growth Factor"/>
    <property type="match status" value="1"/>
</dbReference>
<feature type="domain" description="Kringle" evidence="12">
    <location>
        <begin position="279"/>
        <end position="358"/>
    </location>
</feature>
<evidence type="ECO:0000256" key="8">
    <source>
        <dbReference type="ARBA" id="ARBA00024195"/>
    </source>
</evidence>
<evidence type="ECO:0000256" key="4">
    <source>
        <dbReference type="ARBA" id="ARBA00022572"/>
    </source>
</evidence>
<dbReference type="InterPro" id="IPR050759">
    <property type="entry name" value="Serine_protease_kringle"/>
</dbReference>
<dbReference type="AlphaFoldDB" id="A0AAD1T0R5"/>
<dbReference type="GO" id="GO:0006508">
    <property type="term" value="P:proteolysis"/>
    <property type="evidence" value="ECO:0007669"/>
    <property type="project" value="InterPro"/>
</dbReference>
<dbReference type="Pfam" id="PF00024">
    <property type="entry name" value="PAN_1"/>
    <property type="match status" value="1"/>
</dbReference>
<sequence length="703" mass="80176">MQIGFYLQLLQIVALLVSAQRSPLNDYQRSKGVELVHSPESVKEEIKAEVESCAKKCRDILDCRAFNYNWKSHSCRLLPRTQKSAHVELQRNVHYDLYQKKDYVRDCIVGNGETYRGTVSRTHKGKTCQHWGMKFPHDHKYSLDIINGLEENYCRNPDNDSEGPWCYTTDKNVRHEPCGIKKCENAVCLTCNGEDYQGALDRTESGRECQRWDLQSPHLHPYRPEKYPDKHLDDNYCRNPDSSEMPWCYTTDPSMEREYCKITKCTEKQRTPHLQVTSNCFRERGEGYRGRASFTTSGIPCQRWDSQTPHKHRFTPEKYPCKGLDENYCRNPDGSEAPWCFTTNPHMRMAYCFQIKRCPDDEEPVDCYHDNGELYSGKVRKTRKGVTCRNWSEKLDDMTQVPNYPFPGYLDGNYCRNPDKDSHGPWCYTMDPNTPFDYCSIKPCSGEKPLSIKEAENIVFDSCGKKIEKTINRARMVGGTPGISPWTVSLRNRQGDHFCGGSLVKENWVISTRQCFSSCDADLTGYEALVGTHLKNPAPTDTDKQSVPISRIVCGPSDSSLVMLKLERPVKLNTKVALICLPPERYIVPSETKCEIAGWGDTRGTGHENVLKVAAFTVISNTECNTYIKNKVLDTDICTRPLKLEVGACEGDYGGPLACLTHDCWVLEGVIIPARGCGKINQPGIFTRVSMYVDWINKVLKMV</sequence>
<feature type="disulfide bond" evidence="10">
    <location>
        <begin position="367"/>
        <end position="444"/>
    </location>
</feature>
<dbReference type="EMBL" id="OW240919">
    <property type="protein sequence ID" value="CAH2312504.1"/>
    <property type="molecule type" value="Genomic_DNA"/>
</dbReference>
<keyword evidence="5 11" id="KW-0732">Signal</keyword>
<evidence type="ECO:0000256" key="2">
    <source>
        <dbReference type="ARBA" id="ARBA00022525"/>
    </source>
</evidence>
<dbReference type="PANTHER" id="PTHR24261:SF12">
    <property type="entry name" value="HEPATOCYTE GROWTH FACTOR-LIKE PROTEIN-RELATED"/>
    <property type="match status" value="1"/>
</dbReference>
<evidence type="ECO:0000256" key="10">
    <source>
        <dbReference type="PROSITE-ProRule" id="PRU00121"/>
    </source>
</evidence>
<evidence type="ECO:0000313" key="15">
    <source>
        <dbReference type="EMBL" id="CAH2312504.1"/>
    </source>
</evidence>
<dbReference type="FunFam" id="2.40.20.10:FF:000002">
    <property type="entry name" value="Hepatocyte growth factor"/>
    <property type="match status" value="1"/>
</dbReference>
<evidence type="ECO:0000256" key="6">
    <source>
        <dbReference type="ARBA" id="ARBA00022737"/>
    </source>
</evidence>
<dbReference type="InterPro" id="IPR000001">
    <property type="entry name" value="Kringle"/>
</dbReference>
<feature type="domain" description="Kringle" evidence="12">
    <location>
        <begin position="187"/>
        <end position="265"/>
    </location>
</feature>
<dbReference type="PIRSF" id="PIRSF001152">
    <property type="entry name" value="HGF_MST1"/>
    <property type="match status" value="1"/>
</dbReference>
<feature type="domain" description="Kringle" evidence="12">
    <location>
        <begin position="106"/>
        <end position="183"/>
    </location>
</feature>
<dbReference type="PROSITE" id="PS50070">
    <property type="entry name" value="KRINGLE_2"/>
    <property type="match status" value="4"/>
</dbReference>
<feature type="signal peptide" evidence="11">
    <location>
        <begin position="1"/>
        <end position="19"/>
    </location>
</feature>
<dbReference type="GO" id="GO:0004252">
    <property type="term" value="F:serine-type endopeptidase activity"/>
    <property type="evidence" value="ECO:0007669"/>
    <property type="project" value="InterPro"/>
</dbReference>
<feature type="disulfide bond" evidence="10">
    <location>
        <begin position="209"/>
        <end position="248"/>
    </location>
</feature>
<evidence type="ECO:0000259" key="14">
    <source>
        <dbReference type="PROSITE" id="PS50948"/>
    </source>
</evidence>
<dbReference type="InterPro" id="IPR003609">
    <property type="entry name" value="Pan_app"/>
</dbReference>
<dbReference type="InterPro" id="IPR018056">
    <property type="entry name" value="Kringle_CS"/>
</dbReference>
<comment type="subcellular location">
    <subcellularLocation>
        <location evidence="1">Secreted</location>
    </subcellularLocation>
</comment>
<feature type="disulfide bond" evidence="10">
    <location>
        <begin position="388"/>
        <end position="427"/>
    </location>
</feature>
<dbReference type="CDD" id="cd00108">
    <property type="entry name" value="KR"/>
    <property type="match status" value="3"/>
</dbReference>
<feature type="disulfide bond" evidence="10">
    <location>
        <begin position="188"/>
        <end position="265"/>
    </location>
</feature>
<dbReference type="SUPFAM" id="SSF50494">
    <property type="entry name" value="Trypsin-like serine proteases"/>
    <property type="match status" value="1"/>
</dbReference>
<keyword evidence="7 10" id="KW-1015">Disulfide bond</keyword>
<dbReference type="CDD" id="cd00190">
    <property type="entry name" value="Tryp_SPc"/>
    <property type="match status" value="1"/>
</dbReference>
<evidence type="ECO:0000256" key="3">
    <source>
        <dbReference type="ARBA" id="ARBA00022542"/>
    </source>
</evidence>
<dbReference type="SMART" id="SM00473">
    <property type="entry name" value="PAN_AP"/>
    <property type="match status" value="1"/>
</dbReference>
<dbReference type="SMART" id="SM00130">
    <property type="entry name" value="KR"/>
    <property type="match status" value="4"/>
</dbReference>
<feature type="domain" description="Kringle" evidence="12">
    <location>
        <begin position="366"/>
        <end position="444"/>
    </location>
</feature>
<dbReference type="InterPro" id="IPR013806">
    <property type="entry name" value="Kringle-like"/>
</dbReference>
<keyword evidence="6" id="KW-0677">Repeat</keyword>
<name>A0AAD1T0R5_PELCU</name>
<feature type="domain" description="Apple" evidence="14">
    <location>
        <begin position="19"/>
        <end position="102"/>
    </location>
</feature>
<dbReference type="FunFam" id="2.40.10.10:FF:000002">
    <property type="entry name" value="Transmembrane protease serine"/>
    <property type="match status" value="1"/>
</dbReference>
<evidence type="ECO:0000313" key="16">
    <source>
        <dbReference type="Proteomes" id="UP001295444"/>
    </source>
</evidence>
<feature type="domain" description="Peptidase S1" evidence="13">
    <location>
        <begin position="476"/>
        <end position="701"/>
    </location>
</feature>
<accession>A0AAD1T0R5</accession>
<protein>
    <submittedName>
        <fullName evidence="15">Hepatocyte growth factor</fullName>
    </submittedName>
</protein>
<keyword evidence="4 10" id="KW-0420">Kringle</keyword>
<evidence type="ECO:0000256" key="7">
    <source>
        <dbReference type="ARBA" id="ARBA00023157"/>
    </source>
</evidence>
<feature type="disulfide bond" evidence="10">
    <location>
        <begin position="329"/>
        <end position="352"/>
    </location>
</feature>
<dbReference type="Pfam" id="PF00051">
    <property type="entry name" value="Kringle"/>
    <property type="match status" value="4"/>
</dbReference>
<reference evidence="15" key="1">
    <citation type="submission" date="2022-03" db="EMBL/GenBank/DDBJ databases">
        <authorList>
            <person name="Alioto T."/>
            <person name="Alioto T."/>
            <person name="Gomez Garrido J."/>
        </authorList>
    </citation>
    <scope>NUCLEOTIDE SEQUENCE</scope>
</reference>
<dbReference type="PROSITE" id="PS00021">
    <property type="entry name" value="KRINGLE_1"/>
    <property type="match status" value="4"/>
</dbReference>
<dbReference type="InterPro" id="IPR043504">
    <property type="entry name" value="Peptidase_S1_PA_chymotrypsin"/>
</dbReference>